<evidence type="ECO:0000256" key="4">
    <source>
        <dbReference type="ARBA" id="ARBA00023125"/>
    </source>
</evidence>
<evidence type="ECO:0000313" key="10">
    <source>
        <dbReference type="EMBL" id="CCH30208.1"/>
    </source>
</evidence>
<accession>K0K0W5</accession>
<dbReference type="PANTHER" id="PTHR48111:SF28">
    <property type="entry name" value="TRANSCRIPTIONAL REGULATORY PROTEIN TCRX-RELATED"/>
    <property type="match status" value="1"/>
</dbReference>
<dbReference type="EMBL" id="HE804045">
    <property type="protein sequence ID" value="CCH30208.1"/>
    <property type="molecule type" value="Genomic_DNA"/>
</dbReference>
<dbReference type="PANTHER" id="PTHR48111">
    <property type="entry name" value="REGULATOR OF RPOS"/>
    <property type="match status" value="1"/>
</dbReference>
<dbReference type="SUPFAM" id="SSF52172">
    <property type="entry name" value="CheY-like"/>
    <property type="match status" value="1"/>
</dbReference>
<name>K0K0W5_SACES</name>
<dbReference type="GO" id="GO:0005829">
    <property type="term" value="C:cytosol"/>
    <property type="evidence" value="ECO:0007669"/>
    <property type="project" value="TreeGrafter"/>
</dbReference>
<feature type="domain" description="OmpR/PhoB-type" evidence="9">
    <location>
        <begin position="163"/>
        <end position="260"/>
    </location>
</feature>
<dbReference type="Gene3D" id="3.40.50.2300">
    <property type="match status" value="1"/>
</dbReference>
<keyword evidence="3" id="KW-0805">Transcription regulation</keyword>
<dbReference type="STRING" id="1179773.BN6_28990"/>
<dbReference type="AlphaFoldDB" id="K0K0W5"/>
<organism evidence="10 11">
    <name type="scientific">Saccharothrix espanaensis (strain ATCC 51144 / DSM 44229 / JCM 9112 / NBRC 15066 / NRRL 15764)</name>
    <dbReference type="NCBI Taxonomy" id="1179773"/>
    <lineage>
        <taxon>Bacteria</taxon>
        <taxon>Bacillati</taxon>
        <taxon>Actinomycetota</taxon>
        <taxon>Actinomycetes</taxon>
        <taxon>Pseudonocardiales</taxon>
        <taxon>Pseudonocardiaceae</taxon>
        <taxon>Saccharothrix</taxon>
    </lineage>
</organism>
<feature type="domain" description="Response regulatory" evidence="8">
    <location>
        <begin position="40"/>
        <end position="154"/>
    </location>
</feature>
<evidence type="ECO:0000256" key="5">
    <source>
        <dbReference type="ARBA" id="ARBA00023163"/>
    </source>
</evidence>
<keyword evidence="5" id="KW-0804">Transcription</keyword>
<keyword evidence="11" id="KW-1185">Reference proteome</keyword>
<feature type="DNA-binding region" description="OmpR/PhoB-type" evidence="7">
    <location>
        <begin position="163"/>
        <end position="260"/>
    </location>
</feature>
<evidence type="ECO:0000256" key="6">
    <source>
        <dbReference type="PROSITE-ProRule" id="PRU00169"/>
    </source>
</evidence>
<reference evidence="10 11" key="1">
    <citation type="journal article" date="2012" name="BMC Genomics">
        <title>Complete genome sequence of Saccharothrix espanaensis DSM 44229T and comparison to the other completely sequenced Pseudonocardiaceae.</title>
        <authorList>
            <person name="Strobel T."/>
            <person name="Al-Dilaimi A."/>
            <person name="Blom J."/>
            <person name="Gessner A."/>
            <person name="Kalinowski J."/>
            <person name="Luzhetska M."/>
            <person name="Puhler A."/>
            <person name="Szczepanowski R."/>
            <person name="Bechthold A."/>
            <person name="Ruckert C."/>
        </authorList>
    </citation>
    <scope>NUCLEOTIDE SEQUENCE [LARGE SCALE GENOMIC DNA]</scope>
    <source>
        <strain evidence="11">ATCC 51144 / DSM 44229 / JCM 9112 / NBRC 15066 / NRRL 15764</strain>
    </source>
</reference>
<proteinExistence type="predicted"/>
<dbReference type="Gene3D" id="1.10.10.10">
    <property type="entry name" value="Winged helix-like DNA-binding domain superfamily/Winged helix DNA-binding domain"/>
    <property type="match status" value="1"/>
</dbReference>
<keyword evidence="1 6" id="KW-0597">Phosphoprotein</keyword>
<dbReference type="GO" id="GO:0000156">
    <property type="term" value="F:phosphorelay response regulator activity"/>
    <property type="evidence" value="ECO:0007669"/>
    <property type="project" value="TreeGrafter"/>
</dbReference>
<dbReference type="SMART" id="SM00862">
    <property type="entry name" value="Trans_reg_C"/>
    <property type="match status" value="1"/>
</dbReference>
<evidence type="ECO:0000256" key="3">
    <source>
        <dbReference type="ARBA" id="ARBA00023015"/>
    </source>
</evidence>
<evidence type="ECO:0000313" key="11">
    <source>
        <dbReference type="Proteomes" id="UP000006281"/>
    </source>
</evidence>
<dbReference type="InterPro" id="IPR011006">
    <property type="entry name" value="CheY-like_superfamily"/>
</dbReference>
<dbReference type="Pfam" id="PF00072">
    <property type="entry name" value="Response_reg"/>
    <property type="match status" value="1"/>
</dbReference>
<dbReference type="GO" id="GO:0006355">
    <property type="term" value="P:regulation of DNA-templated transcription"/>
    <property type="evidence" value="ECO:0007669"/>
    <property type="project" value="InterPro"/>
</dbReference>
<dbReference type="SMART" id="SM00448">
    <property type="entry name" value="REC"/>
    <property type="match status" value="1"/>
</dbReference>
<keyword evidence="2" id="KW-0902">Two-component regulatory system</keyword>
<dbReference type="BioCyc" id="SESP1179773:BN6_RS14085-MONOMER"/>
<dbReference type="GO" id="GO:0000976">
    <property type="term" value="F:transcription cis-regulatory region binding"/>
    <property type="evidence" value="ECO:0007669"/>
    <property type="project" value="TreeGrafter"/>
</dbReference>
<dbReference type="KEGG" id="sesp:BN6_28990"/>
<evidence type="ECO:0000259" key="8">
    <source>
        <dbReference type="PROSITE" id="PS50110"/>
    </source>
</evidence>
<dbReference type="FunFam" id="1.10.10.10:FF:000005">
    <property type="entry name" value="Two-component system response regulator"/>
    <property type="match status" value="1"/>
</dbReference>
<dbReference type="InterPro" id="IPR001789">
    <property type="entry name" value="Sig_transdc_resp-reg_receiver"/>
</dbReference>
<dbReference type="InterPro" id="IPR036388">
    <property type="entry name" value="WH-like_DNA-bd_sf"/>
</dbReference>
<evidence type="ECO:0000256" key="7">
    <source>
        <dbReference type="PROSITE-ProRule" id="PRU01091"/>
    </source>
</evidence>
<keyword evidence="4 7" id="KW-0238">DNA-binding</keyword>
<evidence type="ECO:0000259" key="9">
    <source>
        <dbReference type="PROSITE" id="PS51755"/>
    </source>
</evidence>
<protein>
    <submittedName>
        <fullName evidence="10">Two-component system, response regulator</fullName>
    </submittedName>
</protein>
<dbReference type="PATRIC" id="fig|1179773.3.peg.2891"/>
<dbReference type="CDD" id="cd00383">
    <property type="entry name" value="trans_reg_C"/>
    <property type="match status" value="1"/>
</dbReference>
<evidence type="ECO:0000256" key="1">
    <source>
        <dbReference type="ARBA" id="ARBA00022553"/>
    </source>
</evidence>
<dbReference type="eggNOG" id="COG0745">
    <property type="taxonomic scope" value="Bacteria"/>
</dbReference>
<dbReference type="HOGENOM" id="CLU_000445_30_1_11"/>
<dbReference type="Pfam" id="PF00486">
    <property type="entry name" value="Trans_reg_C"/>
    <property type="match status" value="1"/>
</dbReference>
<feature type="modified residue" description="4-aspartylphosphate" evidence="6">
    <location>
        <position position="89"/>
    </location>
</feature>
<dbReference type="Gene3D" id="6.10.250.690">
    <property type="match status" value="1"/>
</dbReference>
<dbReference type="PROSITE" id="PS51755">
    <property type="entry name" value="OMPR_PHOB"/>
    <property type="match status" value="1"/>
</dbReference>
<sequence length="263" mass="29174">MCQAAPTRTVRHAGDGRTARRTAAGIVRSPPGWCDGEVDFILVVDDDPGLRELLLAALRFAGFEVEAVGDVPAALAAIEARTPDAIVLDVMLPGTSGFDLLHLLHTRGVTVPVMFLTARDELDDRVRGLRLGGDDYLTKPFHVVEVAARLEALLRRSRRVSPEDRWRCGDLVMDEARHEVTRNGRPVELSPTEFRLLRYLLANSGRVVSKAQILDHVWQYDFGGDTGVVERFVSNLRRKIDFGGPSLIHTVRGFGYNLRAVQE</sequence>
<dbReference type="PROSITE" id="PS50110">
    <property type="entry name" value="RESPONSE_REGULATORY"/>
    <property type="match status" value="1"/>
</dbReference>
<dbReference type="GO" id="GO:0032993">
    <property type="term" value="C:protein-DNA complex"/>
    <property type="evidence" value="ECO:0007669"/>
    <property type="project" value="TreeGrafter"/>
</dbReference>
<dbReference type="Proteomes" id="UP000006281">
    <property type="component" value="Chromosome"/>
</dbReference>
<evidence type="ECO:0000256" key="2">
    <source>
        <dbReference type="ARBA" id="ARBA00023012"/>
    </source>
</evidence>
<gene>
    <name evidence="10" type="ordered locus">BN6_28990</name>
</gene>
<dbReference type="InterPro" id="IPR001867">
    <property type="entry name" value="OmpR/PhoB-type_DNA-bd"/>
</dbReference>
<dbReference type="InterPro" id="IPR039420">
    <property type="entry name" value="WalR-like"/>
</dbReference>